<dbReference type="InterPro" id="IPR004534">
    <property type="entry name" value="SelA_trans"/>
</dbReference>
<evidence type="ECO:0000259" key="10">
    <source>
        <dbReference type="Pfam" id="PF12390"/>
    </source>
</evidence>
<dbReference type="InterPro" id="IPR018319">
    <property type="entry name" value="SelA-like"/>
</dbReference>
<reference evidence="11 12" key="1">
    <citation type="journal article" date="2019" name="Syst. Appl. Microbiol.">
        <title>Polyphasic characterization of two novel Lactobacillus spp. isolated from blown salami packages: Description of Lactobacillus halodurans sp. nov. and Lactobacillus salsicarnum sp. nov.</title>
        <authorList>
            <person name="Schuster J.A."/>
            <person name="Klingl A."/>
            <person name="Vogel R.F."/>
            <person name="Ehrmann M.A."/>
        </authorList>
    </citation>
    <scope>NUCLEOTIDE SEQUENCE [LARGE SCALE GENOMIC DNA]</scope>
    <source>
        <strain evidence="11 12">TMW 1.2118</strain>
    </source>
</reference>
<dbReference type="Pfam" id="PF03841">
    <property type="entry name" value="SelA"/>
    <property type="match status" value="1"/>
</dbReference>
<dbReference type="RefSeq" id="WP_153382814.1">
    <property type="nucleotide sequence ID" value="NZ_VDFM01000004.1"/>
</dbReference>
<proteinExistence type="inferred from homology"/>
<dbReference type="OrthoDB" id="9787096at2"/>
<evidence type="ECO:0000256" key="5">
    <source>
        <dbReference type="ARBA" id="ARBA00022917"/>
    </source>
</evidence>
<dbReference type="HAMAP" id="MF_00423">
    <property type="entry name" value="SelA"/>
    <property type="match status" value="1"/>
</dbReference>
<dbReference type="GO" id="GO:0004125">
    <property type="term" value="F:L-seryl-tRNA(Sec) selenium transferase activity"/>
    <property type="evidence" value="ECO:0007669"/>
    <property type="project" value="UniProtKB-UniRule"/>
</dbReference>
<evidence type="ECO:0000256" key="1">
    <source>
        <dbReference type="ARBA" id="ARBA00001933"/>
    </source>
</evidence>
<dbReference type="InterPro" id="IPR015424">
    <property type="entry name" value="PyrdxlP-dep_Trfase"/>
</dbReference>
<comment type="similarity">
    <text evidence="7 8">Belongs to the SelA family.</text>
</comment>
<protein>
    <recommendedName>
        <fullName evidence="8">L-seryl-tRNA(Sec) selenium transferase</fullName>
        <ecNumber evidence="8">2.9.1.1</ecNumber>
    </recommendedName>
    <alternativeName>
        <fullName evidence="8">Selenocysteine synthase</fullName>
        <shortName evidence="8">Sec synthase</shortName>
    </alternativeName>
    <alternativeName>
        <fullName evidence="8">Selenocysteinyl-tRNA(Sec) synthase</fullName>
    </alternativeName>
</protein>
<dbReference type="NCBIfam" id="TIGR00474">
    <property type="entry name" value="selA"/>
    <property type="match status" value="1"/>
</dbReference>
<evidence type="ECO:0000313" key="12">
    <source>
        <dbReference type="Proteomes" id="UP000380386"/>
    </source>
</evidence>
<dbReference type="GO" id="GO:0001717">
    <property type="term" value="P:conversion of seryl-tRNAsec to selenocys-tRNAsec"/>
    <property type="evidence" value="ECO:0007669"/>
    <property type="project" value="UniProtKB-UniRule"/>
</dbReference>
<keyword evidence="6 8" id="KW-0711">Selenium</keyword>
<dbReference type="Gene3D" id="3.40.640.10">
    <property type="entry name" value="Type I PLP-dependent aspartate aminotransferase-like (Major domain)"/>
    <property type="match status" value="1"/>
</dbReference>
<organism evidence="11 12">
    <name type="scientific">Companilactobacillus mishanensis</name>
    <dbReference type="NCBI Taxonomy" id="2486008"/>
    <lineage>
        <taxon>Bacteria</taxon>
        <taxon>Bacillati</taxon>
        <taxon>Bacillota</taxon>
        <taxon>Bacilli</taxon>
        <taxon>Lactobacillales</taxon>
        <taxon>Lactobacillaceae</taxon>
        <taxon>Companilactobacillus</taxon>
    </lineage>
</organism>
<dbReference type="Gene3D" id="3.90.1150.180">
    <property type="match status" value="1"/>
</dbReference>
<dbReference type="SUPFAM" id="SSF53383">
    <property type="entry name" value="PLP-dependent transferases"/>
    <property type="match status" value="1"/>
</dbReference>
<accession>A0A5P0ZH47</accession>
<dbReference type="GO" id="GO:0001514">
    <property type="term" value="P:selenocysteine incorporation"/>
    <property type="evidence" value="ECO:0007669"/>
    <property type="project" value="UniProtKB-UniRule"/>
</dbReference>
<comment type="subcellular location">
    <subcellularLocation>
        <location evidence="8">Cytoplasm</location>
    </subcellularLocation>
</comment>
<evidence type="ECO:0000256" key="8">
    <source>
        <dbReference type="HAMAP-Rule" id="MF_00423"/>
    </source>
</evidence>
<dbReference type="EC" id="2.9.1.1" evidence="8"/>
<dbReference type="EMBL" id="VDFM01000004">
    <property type="protein sequence ID" value="MQS52381.1"/>
    <property type="molecule type" value="Genomic_DNA"/>
</dbReference>
<comment type="pathway">
    <text evidence="8">Aminoacyl-tRNA biosynthesis; selenocysteinyl-tRNA(Sec) biosynthesis; selenocysteinyl-tRNA(Sec) from L-seryl-tRNA(Sec) (bacterial route): step 1/1.</text>
</comment>
<evidence type="ECO:0000256" key="2">
    <source>
        <dbReference type="ARBA" id="ARBA00022490"/>
    </source>
</evidence>
<comment type="catalytic activity">
    <reaction evidence="8">
        <text>L-seryl-tRNA(Sec) + selenophosphate + H(+) = L-selenocysteinyl-tRNA(Sec) + phosphate</text>
        <dbReference type="Rhea" id="RHEA:22728"/>
        <dbReference type="Rhea" id="RHEA-COMP:9742"/>
        <dbReference type="Rhea" id="RHEA-COMP:9743"/>
        <dbReference type="ChEBI" id="CHEBI:15378"/>
        <dbReference type="ChEBI" id="CHEBI:16144"/>
        <dbReference type="ChEBI" id="CHEBI:43474"/>
        <dbReference type="ChEBI" id="CHEBI:78533"/>
        <dbReference type="ChEBI" id="CHEBI:78573"/>
        <dbReference type="EC" id="2.9.1.1"/>
    </reaction>
</comment>
<evidence type="ECO:0000256" key="4">
    <source>
        <dbReference type="ARBA" id="ARBA00022898"/>
    </source>
</evidence>
<evidence type="ECO:0000256" key="6">
    <source>
        <dbReference type="ARBA" id="ARBA00023266"/>
    </source>
</evidence>
<dbReference type="InterPro" id="IPR025862">
    <property type="entry name" value="SelA_trans_N_dom"/>
</dbReference>
<evidence type="ECO:0000313" key="11">
    <source>
        <dbReference type="EMBL" id="MQS52381.1"/>
    </source>
</evidence>
<keyword evidence="3 8" id="KW-0808">Transferase</keyword>
<keyword evidence="4 8" id="KW-0663">Pyridoxal phosphate</keyword>
<keyword evidence="5 8" id="KW-0648">Protein biosynthesis</keyword>
<comment type="caution">
    <text evidence="11">The sequence shown here is derived from an EMBL/GenBank/DDBJ whole genome shotgun (WGS) entry which is preliminary data.</text>
</comment>
<dbReference type="GO" id="GO:0005737">
    <property type="term" value="C:cytoplasm"/>
    <property type="evidence" value="ECO:0007669"/>
    <property type="project" value="UniProtKB-SubCell"/>
</dbReference>
<name>A0A5P0ZH47_9LACO</name>
<feature type="modified residue" description="N6-(pyridoxal phosphate)lysine" evidence="8 9">
    <location>
        <position position="292"/>
    </location>
</feature>
<gene>
    <name evidence="8" type="primary">selA</name>
    <name evidence="11" type="ORF">FHL02_05015</name>
</gene>
<dbReference type="InterPro" id="IPR015421">
    <property type="entry name" value="PyrdxlP-dep_Trfase_major"/>
</dbReference>
<comment type="cofactor">
    <cofactor evidence="1 8 9">
        <name>pyridoxal 5'-phosphate</name>
        <dbReference type="ChEBI" id="CHEBI:597326"/>
    </cofactor>
</comment>
<evidence type="ECO:0000256" key="3">
    <source>
        <dbReference type="ARBA" id="ARBA00022679"/>
    </source>
</evidence>
<evidence type="ECO:0000256" key="9">
    <source>
        <dbReference type="PIRSR" id="PIRSR618319-50"/>
    </source>
</evidence>
<dbReference type="PANTHER" id="PTHR32328">
    <property type="entry name" value="L-SERYL-TRNA(SEC) SELENIUM TRANSFERASE"/>
    <property type="match status" value="1"/>
</dbReference>
<dbReference type="Pfam" id="PF12390">
    <property type="entry name" value="Se-cys_synth_N"/>
    <property type="match status" value="1"/>
</dbReference>
<evidence type="ECO:0000256" key="7">
    <source>
        <dbReference type="ARBA" id="ARBA00044507"/>
    </source>
</evidence>
<dbReference type="Proteomes" id="UP000380386">
    <property type="component" value="Unassembled WGS sequence"/>
</dbReference>
<feature type="domain" description="L-seryl-tRNA selenium transferase N-terminal" evidence="10">
    <location>
        <begin position="7"/>
        <end position="46"/>
    </location>
</feature>
<sequence length="463" mass="50946">MDQKTLLRNLPSVNDLLNSKAAQTWEETVDVEVVKEMITTAIDEARKDILNSKISELTSDYFDSKIEKYLADRRVSQIQPVVNATGVILHTNLGRAKLATAAQDAISDVAGHATNLEYDITIGQRGDRYKAVGKLVAELTGAEDAIVVNNNAAAVMLVLSTLFNQKELITSRGQLVEIGGSFRIPDIITSTGGILKEVGTTNKTHIKDYEDAINEETGGVLIVHTSNYKLIGFAETPDSKDLADLCRKHHLPLVNDLGSGLMVDLSKYGLGNEPTIAQELKNCDLVMFSGDKLLGGPQAGIIAGKKKYIDQLKHNQLLRALRVDKITLASLMATLKLYRDPDNAVKQIPVLNELTMSPEDVLKRAETLQKLIEDETKFKATIEKGTTMVGGGSFPEVQLPTYLIDLQSSTSETKLNRDLEYAHYPIITRISHGKVFLDLRTIDESDYEKIIASLKEVAEKISK</sequence>
<comment type="function">
    <text evidence="8">Converts seryl-tRNA(Sec) to selenocysteinyl-tRNA(Sec) required for selenoprotein biosynthesis.</text>
</comment>
<dbReference type="UniPathway" id="UPA00906">
    <property type="reaction ID" value="UER00896"/>
</dbReference>
<dbReference type="PANTHER" id="PTHR32328:SF0">
    <property type="entry name" value="L-SERYL-TRNA(SEC) SELENIUM TRANSFERASE"/>
    <property type="match status" value="1"/>
</dbReference>
<dbReference type="AlphaFoldDB" id="A0A5P0ZH47"/>
<keyword evidence="2 8" id="KW-0963">Cytoplasm</keyword>